<dbReference type="InterPro" id="IPR012340">
    <property type="entry name" value="NA-bd_OB-fold"/>
</dbReference>
<dbReference type="Gene3D" id="2.40.50.140">
    <property type="entry name" value="Nucleic acid-binding proteins"/>
    <property type="match status" value="1"/>
</dbReference>
<accession>A0A3B1CD42</accession>
<name>A0A3B1CD42_9ZZZZ</name>
<dbReference type="InterPro" id="IPR002059">
    <property type="entry name" value="CSP_DNA-bd"/>
</dbReference>
<dbReference type="GO" id="GO:0005737">
    <property type="term" value="C:cytoplasm"/>
    <property type="evidence" value="ECO:0007669"/>
    <property type="project" value="UniProtKB-SubCell"/>
</dbReference>
<evidence type="ECO:0000259" key="3">
    <source>
        <dbReference type="PROSITE" id="PS51857"/>
    </source>
</evidence>
<reference evidence="4" key="1">
    <citation type="submission" date="2018-06" db="EMBL/GenBank/DDBJ databases">
        <authorList>
            <person name="Zhirakovskaya E."/>
        </authorList>
    </citation>
    <scope>NUCLEOTIDE SEQUENCE</scope>
</reference>
<dbReference type="InterPro" id="IPR050181">
    <property type="entry name" value="Cold_shock_domain"/>
</dbReference>
<organism evidence="4">
    <name type="scientific">hydrothermal vent metagenome</name>
    <dbReference type="NCBI Taxonomy" id="652676"/>
    <lineage>
        <taxon>unclassified sequences</taxon>
        <taxon>metagenomes</taxon>
        <taxon>ecological metagenomes</taxon>
    </lineage>
</organism>
<protein>
    <submittedName>
        <fullName evidence="4">Cold shock protein of CSP family =&gt; CspD (Naming convention as in E.coli)</fullName>
    </submittedName>
</protein>
<comment type="subcellular location">
    <subcellularLocation>
        <location evidence="1">Cytoplasm</location>
    </subcellularLocation>
</comment>
<dbReference type="EMBL" id="UOGC01000130">
    <property type="protein sequence ID" value="VAX21964.1"/>
    <property type="molecule type" value="Genomic_DNA"/>
</dbReference>
<dbReference type="InterPro" id="IPR011129">
    <property type="entry name" value="CSD"/>
</dbReference>
<dbReference type="InterPro" id="IPR019844">
    <property type="entry name" value="CSD_CS"/>
</dbReference>
<dbReference type="CDD" id="cd04458">
    <property type="entry name" value="CSP_CDS"/>
    <property type="match status" value="1"/>
</dbReference>
<dbReference type="SMART" id="SM00357">
    <property type="entry name" value="CSP"/>
    <property type="match status" value="1"/>
</dbReference>
<dbReference type="PANTHER" id="PTHR11544">
    <property type="entry name" value="COLD SHOCK DOMAIN CONTAINING PROTEINS"/>
    <property type="match status" value="1"/>
</dbReference>
<evidence type="ECO:0000256" key="2">
    <source>
        <dbReference type="ARBA" id="ARBA00022490"/>
    </source>
</evidence>
<sequence>MPVGQVKWFNNAKGFGFIREEGKEDDVFVHYTAIQGDGYKSLEDGQDVQFELVTGPKGLHAKNVMKA</sequence>
<dbReference type="FunFam" id="2.40.50.140:FF:000006">
    <property type="entry name" value="Cold shock protein CspC"/>
    <property type="match status" value="1"/>
</dbReference>
<evidence type="ECO:0000313" key="4">
    <source>
        <dbReference type="EMBL" id="VAX21964.1"/>
    </source>
</evidence>
<feature type="domain" description="CSD" evidence="3">
    <location>
        <begin position="1"/>
        <end position="66"/>
    </location>
</feature>
<dbReference type="PIRSF" id="PIRSF002599">
    <property type="entry name" value="Cold_shock_A"/>
    <property type="match status" value="1"/>
</dbReference>
<dbReference type="InterPro" id="IPR012156">
    <property type="entry name" value="Cold_shock_CspA"/>
</dbReference>
<proteinExistence type="predicted"/>
<keyword evidence="2" id="KW-0963">Cytoplasm</keyword>
<dbReference type="Pfam" id="PF00313">
    <property type="entry name" value="CSD"/>
    <property type="match status" value="1"/>
</dbReference>
<dbReference type="PRINTS" id="PR00050">
    <property type="entry name" value="COLDSHOCK"/>
</dbReference>
<dbReference type="GO" id="GO:0003676">
    <property type="term" value="F:nucleic acid binding"/>
    <property type="evidence" value="ECO:0007669"/>
    <property type="project" value="InterPro"/>
</dbReference>
<dbReference type="Gene3D" id="6.20.370.130">
    <property type="match status" value="1"/>
</dbReference>
<dbReference type="PROSITE" id="PS00352">
    <property type="entry name" value="CSD_1"/>
    <property type="match status" value="1"/>
</dbReference>
<dbReference type="PROSITE" id="PS51857">
    <property type="entry name" value="CSD_2"/>
    <property type="match status" value="1"/>
</dbReference>
<dbReference type="AlphaFoldDB" id="A0A3B1CD42"/>
<evidence type="ECO:0000256" key="1">
    <source>
        <dbReference type="ARBA" id="ARBA00004496"/>
    </source>
</evidence>
<gene>
    <name evidence="4" type="ORF">MNBD_NITROSPINAE01-464</name>
</gene>
<dbReference type="SUPFAM" id="SSF50249">
    <property type="entry name" value="Nucleic acid-binding proteins"/>
    <property type="match status" value="1"/>
</dbReference>